<evidence type="ECO:0000313" key="2">
    <source>
        <dbReference type="Proteomes" id="UP001433638"/>
    </source>
</evidence>
<evidence type="ECO:0000313" key="1">
    <source>
        <dbReference type="EMBL" id="MEQ6289535.1"/>
    </source>
</evidence>
<reference evidence="1" key="1">
    <citation type="submission" date="2024-06" db="EMBL/GenBank/DDBJ databases">
        <title>Genome sequence of Vogesella sp. MAHUQ-64.</title>
        <authorList>
            <person name="Huq M.A."/>
        </authorList>
    </citation>
    <scope>NUCLEOTIDE SEQUENCE</scope>
    <source>
        <strain evidence="1">MAHUQ-64</strain>
    </source>
</reference>
<keyword evidence="2" id="KW-1185">Reference proteome</keyword>
<dbReference type="PANTHER" id="PTHR30087">
    <property type="entry name" value="INNER MEMBRANE PROTEIN"/>
    <property type="match status" value="1"/>
</dbReference>
<gene>
    <name evidence="1" type="ORF">ABNW52_02795</name>
</gene>
<sequence>MTHDPDTRPTLLVSACLLGQPVRYDGHSKGLPATLRDTLAARYRLVVICPEVAGGLPTPRPAAEIHGGDGHAVLRRDATVRTGAGGDVSAEFIAGAAQALQLAQQHGCRIALLKANSPSCGNRQVYSGRFDGQLQDGQGVTAALLGAHGIRVYNETQLELLLAKLAD</sequence>
<name>A0ABV1M1T0_9NEIS</name>
<comment type="caution">
    <text evidence="1">The sequence shown here is derived from an EMBL/GenBank/DDBJ whole genome shotgun (WGS) entry which is preliminary data.</text>
</comment>
<dbReference type="Pfam" id="PF04463">
    <property type="entry name" value="2-thiour_desulf"/>
    <property type="match status" value="1"/>
</dbReference>
<dbReference type="PANTHER" id="PTHR30087:SF1">
    <property type="entry name" value="HYPOTHETICAL CYTOSOLIC PROTEIN"/>
    <property type="match status" value="1"/>
</dbReference>
<dbReference type="RefSeq" id="WP_349583727.1">
    <property type="nucleotide sequence ID" value="NZ_JBEFLD010000002.1"/>
</dbReference>
<organism evidence="1 2">
    <name type="scientific">Vogesella oryzagri</name>
    <dbReference type="NCBI Taxonomy" id="3160864"/>
    <lineage>
        <taxon>Bacteria</taxon>
        <taxon>Pseudomonadati</taxon>
        <taxon>Pseudomonadota</taxon>
        <taxon>Betaproteobacteria</taxon>
        <taxon>Neisseriales</taxon>
        <taxon>Chromobacteriaceae</taxon>
        <taxon>Vogesella</taxon>
    </lineage>
</organism>
<protein>
    <submittedName>
        <fullName evidence="1">DUF523 domain-containing protein</fullName>
    </submittedName>
</protein>
<dbReference type="EMBL" id="JBEFLD010000002">
    <property type="protein sequence ID" value="MEQ6289535.1"/>
    <property type="molecule type" value="Genomic_DNA"/>
</dbReference>
<accession>A0ABV1M1T0</accession>
<proteinExistence type="predicted"/>
<dbReference type="Proteomes" id="UP001433638">
    <property type="component" value="Unassembled WGS sequence"/>
</dbReference>
<dbReference type="InterPro" id="IPR007553">
    <property type="entry name" value="2-thiour_desulf"/>
</dbReference>